<keyword evidence="3 7" id="KW-0560">Oxidoreductase</keyword>
<reference evidence="10 11" key="1">
    <citation type="submission" date="2016-10" db="EMBL/GenBank/DDBJ databases">
        <authorList>
            <person name="de Groot N.N."/>
        </authorList>
    </citation>
    <scope>NUCLEOTIDE SEQUENCE [LARGE SCALE GENOMIC DNA]</scope>
    <source>
        <strain evidence="10 11">NP_1H</strain>
    </source>
</reference>
<sequence length="344" mass="36261">MSTETQSASTTSADVRDVIIVGSGPAGYTAAVYTARANLSPLLIASSVTAGGELMNTTDVENYPGFPDGVMGPDLMENFEKQAVRFGTEILFEDVTSVDLSGEIKTVTIGTGETFRARAIIISTGSAYRELGLADEKRLSGHGVSWCATCDGFFFKDQDIAVIGGGDSAMEEALFLTKFARSVTVVHRRDSLRASKIMQDRALAHEKIRFEWNAAVAAIHGTDKVTGLTLASTVDESTRELAVTGVFVAIGNDPRVDLVKDQLKLTDEGTIAVLGRTSKTSLPGVFAAGDVIDPTYRQAITASGSGCVAAIDVEHYLADLGDSVETAAEVPTPIAEHVSETASV</sequence>
<evidence type="ECO:0000256" key="8">
    <source>
        <dbReference type="RuleBase" id="RU003881"/>
    </source>
</evidence>
<gene>
    <name evidence="10" type="ORF">SAMN04488693_107178</name>
</gene>
<dbReference type="RefSeq" id="WP_090586458.1">
    <property type="nucleotide sequence ID" value="NZ_FNDT01000007.1"/>
</dbReference>
<dbReference type="InterPro" id="IPR008255">
    <property type="entry name" value="Pyr_nucl-diS_OxRdtase_2_AS"/>
</dbReference>
<evidence type="ECO:0000256" key="5">
    <source>
        <dbReference type="ARBA" id="ARBA00023284"/>
    </source>
</evidence>
<dbReference type="PROSITE" id="PS00573">
    <property type="entry name" value="PYRIDINE_REDOX_2"/>
    <property type="match status" value="1"/>
</dbReference>
<dbReference type="PRINTS" id="PR00469">
    <property type="entry name" value="PNDRDTASEII"/>
</dbReference>
<evidence type="ECO:0000256" key="1">
    <source>
        <dbReference type="ARBA" id="ARBA00022630"/>
    </source>
</evidence>
<dbReference type="OrthoDB" id="9806179at2"/>
<dbReference type="SUPFAM" id="SSF51905">
    <property type="entry name" value="FAD/NAD(P)-binding domain"/>
    <property type="match status" value="1"/>
</dbReference>
<keyword evidence="11" id="KW-1185">Reference proteome</keyword>
<proteinExistence type="inferred from homology"/>
<comment type="cofactor">
    <cofactor evidence="8">
        <name>FAD</name>
        <dbReference type="ChEBI" id="CHEBI:57692"/>
    </cofactor>
    <text evidence="8">Binds 1 FAD per subunit.</text>
</comment>
<dbReference type="PANTHER" id="PTHR48105">
    <property type="entry name" value="THIOREDOXIN REDUCTASE 1-RELATED-RELATED"/>
    <property type="match status" value="1"/>
</dbReference>
<name>A0A1G8IWF7_9MICC</name>
<dbReference type="EC" id="1.8.1.9" evidence="7"/>
<dbReference type="Proteomes" id="UP000199258">
    <property type="component" value="Unassembled WGS sequence"/>
</dbReference>
<dbReference type="EMBL" id="FNDT01000007">
    <property type="protein sequence ID" value="SDI23142.1"/>
    <property type="molecule type" value="Genomic_DNA"/>
</dbReference>
<dbReference type="Gene3D" id="3.50.50.60">
    <property type="entry name" value="FAD/NAD(P)-binding domain"/>
    <property type="match status" value="2"/>
</dbReference>
<evidence type="ECO:0000256" key="2">
    <source>
        <dbReference type="ARBA" id="ARBA00022827"/>
    </source>
</evidence>
<evidence type="ECO:0000259" key="9">
    <source>
        <dbReference type="Pfam" id="PF07992"/>
    </source>
</evidence>
<dbReference type="InterPro" id="IPR050097">
    <property type="entry name" value="Ferredoxin-NADP_redctase_2"/>
</dbReference>
<dbReference type="AlphaFoldDB" id="A0A1G8IWF7"/>
<evidence type="ECO:0000313" key="11">
    <source>
        <dbReference type="Proteomes" id="UP000199258"/>
    </source>
</evidence>
<dbReference type="GO" id="GO:0004791">
    <property type="term" value="F:thioredoxin-disulfide reductase (NADPH) activity"/>
    <property type="evidence" value="ECO:0007669"/>
    <property type="project" value="UniProtKB-UniRule"/>
</dbReference>
<dbReference type="STRING" id="335973.SAMN04488693_107178"/>
<evidence type="ECO:0000313" key="10">
    <source>
        <dbReference type="EMBL" id="SDI23142.1"/>
    </source>
</evidence>
<evidence type="ECO:0000256" key="7">
    <source>
        <dbReference type="RuleBase" id="RU003880"/>
    </source>
</evidence>
<dbReference type="InterPro" id="IPR005982">
    <property type="entry name" value="Thioredox_Rdtase"/>
</dbReference>
<dbReference type="PRINTS" id="PR00368">
    <property type="entry name" value="FADPNR"/>
</dbReference>
<evidence type="ECO:0000256" key="6">
    <source>
        <dbReference type="ARBA" id="ARBA00048132"/>
    </source>
</evidence>
<dbReference type="NCBIfam" id="TIGR01292">
    <property type="entry name" value="TRX_reduct"/>
    <property type="match status" value="1"/>
</dbReference>
<dbReference type="Pfam" id="PF07992">
    <property type="entry name" value="Pyr_redox_2"/>
    <property type="match status" value="1"/>
</dbReference>
<protein>
    <recommendedName>
        <fullName evidence="7">Thioredoxin reductase</fullName>
        <ecNumber evidence="7">1.8.1.9</ecNumber>
    </recommendedName>
</protein>
<keyword evidence="5 7" id="KW-0676">Redox-active center</keyword>
<comment type="subunit">
    <text evidence="7">Homodimer.</text>
</comment>
<dbReference type="GO" id="GO:0019430">
    <property type="term" value="P:removal of superoxide radicals"/>
    <property type="evidence" value="ECO:0007669"/>
    <property type="project" value="UniProtKB-UniRule"/>
</dbReference>
<keyword evidence="2 7" id="KW-0274">FAD</keyword>
<accession>A0A1G8IWF7</accession>
<comment type="similarity">
    <text evidence="7">Belongs to the class-II pyridine nucleotide-disulfide oxidoreductase family.</text>
</comment>
<keyword evidence="8" id="KW-0521">NADP</keyword>
<keyword evidence="4" id="KW-1015">Disulfide bond</keyword>
<evidence type="ECO:0000256" key="4">
    <source>
        <dbReference type="ARBA" id="ARBA00023157"/>
    </source>
</evidence>
<dbReference type="InterPro" id="IPR023753">
    <property type="entry name" value="FAD/NAD-binding_dom"/>
</dbReference>
<feature type="domain" description="FAD/NAD(P)-binding" evidence="9">
    <location>
        <begin position="17"/>
        <end position="306"/>
    </location>
</feature>
<dbReference type="InterPro" id="IPR036188">
    <property type="entry name" value="FAD/NAD-bd_sf"/>
</dbReference>
<keyword evidence="1 7" id="KW-0285">Flavoprotein</keyword>
<organism evidence="10 11">
    <name type="scientific">Arthrobacter subterraneus</name>
    <dbReference type="NCBI Taxonomy" id="335973"/>
    <lineage>
        <taxon>Bacteria</taxon>
        <taxon>Bacillati</taxon>
        <taxon>Actinomycetota</taxon>
        <taxon>Actinomycetes</taxon>
        <taxon>Micrococcales</taxon>
        <taxon>Micrococcaceae</taxon>
        <taxon>Arthrobacter</taxon>
    </lineage>
</organism>
<evidence type="ECO:0000256" key="3">
    <source>
        <dbReference type="ARBA" id="ARBA00023002"/>
    </source>
</evidence>
<comment type="catalytic activity">
    <reaction evidence="6 7">
        <text>[thioredoxin]-dithiol + NADP(+) = [thioredoxin]-disulfide + NADPH + H(+)</text>
        <dbReference type="Rhea" id="RHEA:20345"/>
        <dbReference type="Rhea" id="RHEA-COMP:10698"/>
        <dbReference type="Rhea" id="RHEA-COMP:10700"/>
        <dbReference type="ChEBI" id="CHEBI:15378"/>
        <dbReference type="ChEBI" id="CHEBI:29950"/>
        <dbReference type="ChEBI" id="CHEBI:50058"/>
        <dbReference type="ChEBI" id="CHEBI:57783"/>
        <dbReference type="ChEBI" id="CHEBI:58349"/>
        <dbReference type="EC" id="1.8.1.9"/>
    </reaction>
</comment>
<dbReference type="GO" id="GO:0005737">
    <property type="term" value="C:cytoplasm"/>
    <property type="evidence" value="ECO:0007669"/>
    <property type="project" value="InterPro"/>
</dbReference>